<proteinExistence type="predicted"/>
<reference evidence="4 5" key="1">
    <citation type="submission" date="2025-04" db="UniProtKB">
        <authorList>
            <consortium name="RefSeq"/>
        </authorList>
    </citation>
    <scope>IDENTIFICATION</scope>
    <source>
        <tissue evidence="4 5">Whole organism</tissue>
    </source>
</reference>
<dbReference type="RefSeq" id="XP_052133175.1">
    <property type="nucleotide sequence ID" value="XM_052277215.1"/>
</dbReference>
<keyword evidence="3" id="KW-1185">Reference proteome</keyword>
<feature type="compositionally biased region" description="Basic and acidic residues" evidence="2">
    <location>
        <begin position="202"/>
        <end position="211"/>
    </location>
</feature>
<keyword evidence="1" id="KW-0175">Coiled coil</keyword>
<feature type="region of interest" description="Disordered" evidence="2">
    <location>
        <begin position="94"/>
        <end position="350"/>
    </location>
</feature>
<dbReference type="KEGG" id="foc:113203909"/>
<evidence type="ECO:0000313" key="4">
    <source>
        <dbReference type="RefSeq" id="XP_026274632.1"/>
    </source>
</evidence>
<dbReference type="GeneID" id="113203909"/>
<feature type="compositionally biased region" description="Basic and acidic residues" evidence="2">
    <location>
        <begin position="220"/>
        <end position="231"/>
    </location>
</feature>
<dbReference type="OrthoDB" id="8247343at2759"/>
<dbReference type="Proteomes" id="UP000504606">
    <property type="component" value="Unplaced"/>
</dbReference>
<dbReference type="RefSeq" id="XP_026274632.1">
    <property type="nucleotide sequence ID" value="XM_026418847.2"/>
</dbReference>
<feature type="compositionally biased region" description="Polar residues" evidence="2">
    <location>
        <begin position="280"/>
        <end position="294"/>
    </location>
</feature>
<evidence type="ECO:0000256" key="2">
    <source>
        <dbReference type="SAM" id="MobiDB-lite"/>
    </source>
</evidence>
<feature type="region of interest" description="Disordered" evidence="2">
    <location>
        <begin position="503"/>
        <end position="538"/>
    </location>
</feature>
<accession>A0A6J1S0R5</accession>
<gene>
    <name evidence="4" type="primary">LOC113203909</name>
    <name evidence="5" type="synonym">LOC113215593</name>
</gene>
<feature type="compositionally biased region" description="Polar residues" evidence="2">
    <location>
        <begin position="94"/>
        <end position="104"/>
    </location>
</feature>
<protein>
    <submittedName>
        <fullName evidence="4 5">Hepatoma-derived growth factor-related protein 2-like</fullName>
    </submittedName>
</protein>
<evidence type="ECO:0000313" key="5">
    <source>
        <dbReference type="RefSeq" id="XP_052133175.1"/>
    </source>
</evidence>
<feature type="compositionally biased region" description="Low complexity" evidence="2">
    <location>
        <begin position="311"/>
        <end position="327"/>
    </location>
</feature>
<name>A0A6J1S0R5_FRAOC</name>
<evidence type="ECO:0000313" key="3">
    <source>
        <dbReference type="Proteomes" id="UP000504606"/>
    </source>
</evidence>
<dbReference type="Gene3D" id="1.10.10.2590">
    <property type="entry name" value="BEN domain"/>
    <property type="match status" value="1"/>
</dbReference>
<dbReference type="KEGG" id="foc:113215593"/>
<sequence length="694" mass="76923">MNYAVVQFGDGSNVKKVVKLKNIRDKKTGRAPEPRAATDFDARENAYEAKWQKSGLDDDGFYPASIMCLAGSLQDACAKAREMGVKFVGEPMLSFSSPAESDSGSTRRHGKKSVTAESGEGSSRSRRSRSSANKSLKVKTHSDDDEKCQVQSKKRKVENNLGATVPKKKVKIAEESDTSKSQPHVKKPKPNPFAKDPVLLQRMEKALDNAKKNLPQTASEKSKPMESEKVTLDTANKNVKQDKHSDTDDFDTTMPLSDVESSDHKSSPLTFPSIFKKDQSGNAKFSPSKLSSHRSYAEGNNGYDSQDLPAKSSPVSQPNSPSKKSNSFVLQSRRRSASGSSENQFSDDEERCKEVSLTFSQLLSEIPSSDSEEDVSIKLSKAKQQLQRKFDRLHKLYTHLEQQYQLSRASLRVVDKERLRLYQENLELKDKVESLNSSLRQIKSLLIGDMSGADMKTDDNGKETGVKAKKFLNFGSSGMKTPSKGDFSSDLLVGDSSTPTAKKIVTDESAGQKNSENKIKLSDSKEEKEDSGKKKNKRVSLMKDKEIDAVATALSEHLEAFQKGEKLPCDSKGMFEICGIKVDGEGFLENISKNATSDLSVMTRQLTTLTWTALERRQRSLLGRSSNRFKDSTPKQAATPSKINFILGSVKFCLKHMQNMEENASMESLLKSQKTVIGNKLNQDDQKVKRKPAD</sequence>
<dbReference type="AlphaFoldDB" id="A0A6J1S0R5"/>
<feature type="compositionally biased region" description="Basic and acidic residues" evidence="2">
    <location>
        <begin position="515"/>
        <end position="533"/>
    </location>
</feature>
<organism evidence="3 4">
    <name type="scientific">Frankliniella occidentalis</name>
    <name type="common">Western flower thrips</name>
    <name type="synonym">Euthrips occidentalis</name>
    <dbReference type="NCBI Taxonomy" id="133901"/>
    <lineage>
        <taxon>Eukaryota</taxon>
        <taxon>Metazoa</taxon>
        <taxon>Ecdysozoa</taxon>
        <taxon>Arthropoda</taxon>
        <taxon>Hexapoda</taxon>
        <taxon>Insecta</taxon>
        <taxon>Pterygota</taxon>
        <taxon>Neoptera</taxon>
        <taxon>Paraneoptera</taxon>
        <taxon>Thysanoptera</taxon>
        <taxon>Terebrantia</taxon>
        <taxon>Thripoidea</taxon>
        <taxon>Thripidae</taxon>
        <taxon>Frankliniella</taxon>
    </lineage>
</organism>
<feature type="coiled-coil region" evidence="1">
    <location>
        <begin position="383"/>
        <end position="445"/>
    </location>
</feature>
<evidence type="ECO:0000256" key="1">
    <source>
        <dbReference type="SAM" id="Coils"/>
    </source>
</evidence>